<feature type="region of interest" description="Disordered" evidence="1">
    <location>
        <begin position="210"/>
        <end position="254"/>
    </location>
</feature>
<dbReference type="EMBL" id="ML995478">
    <property type="protein sequence ID" value="KAF2145113.1"/>
    <property type="molecule type" value="Genomic_DNA"/>
</dbReference>
<dbReference type="GeneID" id="54299337"/>
<feature type="compositionally biased region" description="Low complexity" evidence="1">
    <location>
        <begin position="578"/>
        <end position="587"/>
    </location>
</feature>
<evidence type="ECO:0008006" key="4">
    <source>
        <dbReference type="Google" id="ProtNLM"/>
    </source>
</evidence>
<keyword evidence="3" id="KW-1185">Reference proteome</keyword>
<dbReference type="Proteomes" id="UP000799438">
    <property type="component" value="Unassembled WGS sequence"/>
</dbReference>
<accession>A0A6A6BNV4</accession>
<reference evidence="2" key="1">
    <citation type="journal article" date="2020" name="Stud. Mycol.">
        <title>101 Dothideomycetes genomes: a test case for predicting lifestyles and emergence of pathogens.</title>
        <authorList>
            <person name="Haridas S."/>
            <person name="Albert R."/>
            <person name="Binder M."/>
            <person name="Bloem J."/>
            <person name="Labutti K."/>
            <person name="Salamov A."/>
            <person name="Andreopoulos B."/>
            <person name="Baker S."/>
            <person name="Barry K."/>
            <person name="Bills G."/>
            <person name="Bluhm B."/>
            <person name="Cannon C."/>
            <person name="Castanera R."/>
            <person name="Culley D."/>
            <person name="Daum C."/>
            <person name="Ezra D."/>
            <person name="Gonzalez J."/>
            <person name="Henrissat B."/>
            <person name="Kuo A."/>
            <person name="Liang C."/>
            <person name="Lipzen A."/>
            <person name="Lutzoni F."/>
            <person name="Magnuson J."/>
            <person name="Mondo S."/>
            <person name="Nolan M."/>
            <person name="Ohm R."/>
            <person name="Pangilinan J."/>
            <person name="Park H.-J."/>
            <person name="Ramirez L."/>
            <person name="Alfaro M."/>
            <person name="Sun H."/>
            <person name="Tritt A."/>
            <person name="Yoshinaga Y."/>
            <person name="Zwiers L.-H."/>
            <person name="Turgeon B."/>
            <person name="Goodwin S."/>
            <person name="Spatafora J."/>
            <person name="Crous P."/>
            <person name="Grigoriev I."/>
        </authorList>
    </citation>
    <scope>NUCLEOTIDE SEQUENCE</scope>
    <source>
        <strain evidence="2">CBS 121167</strain>
    </source>
</reference>
<dbReference type="PANTHER" id="PTHR13265:SF0">
    <property type="entry name" value="HPR1"/>
    <property type="match status" value="1"/>
</dbReference>
<proteinExistence type="predicted"/>
<dbReference type="GO" id="GO:0000445">
    <property type="term" value="C:THO complex part of transcription export complex"/>
    <property type="evidence" value="ECO:0007669"/>
    <property type="project" value="TreeGrafter"/>
</dbReference>
<evidence type="ECO:0000313" key="2">
    <source>
        <dbReference type="EMBL" id="KAF2145113.1"/>
    </source>
</evidence>
<sequence length="620" mass="69692">MALPPVDSIEAVTLRFKQLLEKAQRIKSSASIEPSISITELLSDDTPLLSDNIQNQTTHNTVAETAAKRLLHHFVATTTIDNSEFVQVWNLLDIVLICSERGQCDGLLIFYLAEDLLDSQSIDGCRRVFDYLESRRERLVAGDFLQATGASKRIVVLRFCNELLRRLSRAEDAVFCGRVFIFLFQTFPLGDKSSVNSRGEFHVENATVFEENPPAKGENADEMEVDSESKSQPPTVNIEETPVPEGTKYDPTKDNTTLDSEVLYPIFWTLQQSFSNPPRLFNDERLLEFKRGVKLTLNKFRAVPKVVQAKAGENRGVKRKQDEQEDQFASTYNPKYLTSRDLFKLELSDLAFQRHILVQALILLDFLLSLTERSKDTTQKWLAQVNSQNRAVQYGYTLSAEDAEWALGIKNDVANYLQELPDGKFYHRMVDTVLSRDKNWVRWKMENCPPIAQPPVPPQDFQDAKTSAQRACANKRLRAAPMGSLNLSFLSDSASNSGLEGLKSTERYKVPSAESFVNSIKGDELDLEMAMTDEEKQGLTEAKASKTWRALRIAAQDKLSLFDRIDDGRQLEQLFRPAAGEEAGNEAAETRVDGSAGEQAEEQRAEQGSATAAEARARRG</sequence>
<dbReference type="PANTHER" id="PTHR13265">
    <property type="entry name" value="THO COMPLEX SUBUNIT 1"/>
    <property type="match status" value="1"/>
</dbReference>
<dbReference type="AlphaFoldDB" id="A0A6A6BNV4"/>
<organism evidence="2 3">
    <name type="scientific">Aplosporella prunicola CBS 121167</name>
    <dbReference type="NCBI Taxonomy" id="1176127"/>
    <lineage>
        <taxon>Eukaryota</taxon>
        <taxon>Fungi</taxon>
        <taxon>Dikarya</taxon>
        <taxon>Ascomycota</taxon>
        <taxon>Pezizomycotina</taxon>
        <taxon>Dothideomycetes</taxon>
        <taxon>Dothideomycetes incertae sedis</taxon>
        <taxon>Botryosphaeriales</taxon>
        <taxon>Aplosporellaceae</taxon>
        <taxon>Aplosporella</taxon>
    </lineage>
</organism>
<feature type="region of interest" description="Disordered" evidence="1">
    <location>
        <begin position="577"/>
        <end position="620"/>
    </location>
</feature>
<dbReference type="RefSeq" id="XP_033400825.1">
    <property type="nucleotide sequence ID" value="XM_033541840.1"/>
</dbReference>
<name>A0A6A6BNV4_9PEZI</name>
<protein>
    <recommendedName>
        <fullName evidence="4">Nuclear matrix protein</fullName>
    </recommendedName>
</protein>
<dbReference type="GO" id="GO:0006406">
    <property type="term" value="P:mRNA export from nucleus"/>
    <property type="evidence" value="ECO:0007669"/>
    <property type="project" value="TreeGrafter"/>
</dbReference>
<dbReference type="Pfam" id="PF11957">
    <property type="entry name" value="efThoc1"/>
    <property type="match status" value="1"/>
</dbReference>
<dbReference type="OrthoDB" id="10257415at2759"/>
<dbReference type="InterPro" id="IPR021861">
    <property type="entry name" value="THO_THOC1"/>
</dbReference>
<evidence type="ECO:0000313" key="3">
    <source>
        <dbReference type="Proteomes" id="UP000799438"/>
    </source>
</evidence>
<evidence type="ECO:0000256" key="1">
    <source>
        <dbReference type="SAM" id="MobiDB-lite"/>
    </source>
</evidence>
<gene>
    <name evidence="2" type="ORF">K452DRAFT_295661</name>
</gene>